<dbReference type="InterPro" id="IPR009057">
    <property type="entry name" value="Homeodomain-like_sf"/>
</dbReference>
<dbReference type="SUPFAM" id="SSF46689">
    <property type="entry name" value="Homeodomain-like"/>
    <property type="match status" value="2"/>
</dbReference>
<evidence type="ECO:0000256" key="1">
    <source>
        <dbReference type="ARBA" id="ARBA00023015"/>
    </source>
</evidence>
<dbReference type="PANTHER" id="PTHR47893:SF1">
    <property type="entry name" value="REGULATORY PROTEIN PCHR"/>
    <property type="match status" value="1"/>
</dbReference>
<dbReference type="RefSeq" id="WP_191723629.1">
    <property type="nucleotide sequence ID" value="NZ_JACSQK010000005.1"/>
</dbReference>
<dbReference type="EMBL" id="JACSQK010000005">
    <property type="protein sequence ID" value="MBD7961248.1"/>
    <property type="molecule type" value="Genomic_DNA"/>
</dbReference>
<reference evidence="4 5" key="1">
    <citation type="submission" date="2020-08" db="EMBL/GenBank/DDBJ databases">
        <title>A Genomic Blueprint of the Chicken Gut Microbiome.</title>
        <authorList>
            <person name="Gilroy R."/>
            <person name="Ravi A."/>
            <person name="Getino M."/>
            <person name="Pursley I."/>
            <person name="Horton D.L."/>
            <person name="Alikhan N.-F."/>
            <person name="Baker D."/>
            <person name="Gharbi K."/>
            <person name="Hall N."/>
            <person name="Watson M."/>
            <person name="Adriaenssens E.M."/>
            <person name="Foster-Nyarko E."/>
            <person name="Jarju S."/>
            <person name="Secka A."/>
            <person name="Antonio M."/>
            <person name="Oren A."/>
            <person name="Chaudhuri R."/>
            <person name="La Ragione R.M."/>
            <person name="Hildebrand F."/>
            <person name="Pallen M.J."/>
        </authorList>
    </citation>
    <scope>NUCLEOTIDE SEQUENCE [LARGE SCALE GENOMIC DNA]</scope>
    <source>
        <strain evidence="4 5">Sa2CVA6</strain>
    </source>
</reference>
<keyword evidence="1" id="KW-0805">Transcription regulation</keyword>
<dbReference type="PROSITE" id="PS01124">
    <property type="entry name" value="HTH_ARAC_FAMILY_2"/>
    <property type="match status" value="1"/>
</dbReference>
<evidence type="ECO:0000256" key="2">
    <source>
        <dbReference type="ARBA" id="ARBA00023163"/>
    </source>
</evidence>
<keyword evidence="2" id="KW-0804">Transcription</keyword>
<name>A0ABR8SCP6_9BURK</name>
<evidence type="ECO:0000313" key="4">
    <source>
        <dbReference type="EMBL" id="MBD7961248.1"/>
    </source>
</evidence>
<evidence type="ECO:0000259" key="3">
    <source>
        <dbReference type="PROSITE" id="PS01124"/>
    </source>
</evidence>
<evidence type="ECO:0000313" key="5">
    <source>
        <dbReference type="Proteomes" id="UP000634919"/>
    </source>
</evidence>
<accession>A0ABR8SCP6</accession>
<sequence>MHVPDIEQSLLPMGEEYIVGDLGVTAATDVLQGSMQVLSVQEGMVLYRTAVRDLCTMRTSNLLYPGIKIVLVLEGETQLSYGALRLHLRAREAGHCAAMVALARTDRFMRQWRIGRHERKLVLTLTPQWLAQTGVLHGRVAEFMAQHLAVAPWQPSARALVLADQLHRGCPLPDHLHALWNQSRCMQIVLEALASVEIGSTQEGAAPLPRTGVRQHVRLAALRDWLMTPAADGMDVAAIARHAGMSVAHLQRHFPTVAGQSLGRFLRVQRLLRARAALEQGCATVTQAAGMAGYRSSTHFSAAFRDHFGMLPSSLKLLAH</sequence>
<gene>
    <name evidence="4" type="ORF">H9646_12195</name>
</gene>
<dbReference type="Proteomes" id="UP000634919">
    <property type="component" value="Unassembled WGS sequence"/>
</dbReference>
<feature type="domain" description="HTH araC/xylS-type" evidence="3">
    <location>
        <begin position="220"/>
        <end position="318"/>
    </location>
</feature>
<protein>
    <submittedName>
        <fullName evidence="4">Helix-turn-helix transcriptional regulator</fullName>
    </submittedName>
</protein>
<proteinExistence type="predicted"/>
<organism evidence="4 5">
    <name type="scientific">Comamonas avium</name>
    <dbReference type="NCBI Taxonomy" id="2762231"/>
    <lineage>
        <taxon>Bacteria</taxon>
        <taxon>Pseudomonadati</taxon>
        <taxon>Pseudomonadota</taxon>
        <taxon>Betaproteobacteria</taxon>
        <taxon>Burkholderiales</taxon>
        <taxon>Comamonadaceae</taxon>
        <taxon>Comamonas</taxon>
    </lineage>
</organism>
<dbReference type="PANTHER" id="PTHR47893">
    <property type="entry name" value="REGULATORY PROTEIN PCHR"/>
    <property type="match status" value="1"/>
</dbReference>
<dbReference type="Gene3D" id="1.10.10.60">
    <property type="entry name" value="Homeodomain-like"/>
    <property type="match status" value="1"/>
</dbReference>
<comment type="caution">
    <text evidence="4">The sequence shown here is derived from an EMBL/GenBank/DDBJ whole genome shotgun (WGS) entry which is preliminary data.</text>
</comment>
<dbReference type="InterPro" id="IPR018060">
    <property type="entry name" value="HTH_AraC"/>
</dbReference>
<dbReference type="SMART" id="SM00342">
    <property type="entry name" value="HTH_ARAC"/>
    <property type="match status" value="1"/>
</dbReference>
<dbReference type="Pfam" id="PF12833">
    <property type="entry name" value="HTH_18"/>
    <property type="match status" value="1"/>
</dbReference>
<dbReference type="InterPro" id="IPR053142">
    <property type="entry name" value="PchR_regulatory_protein"/>
</dbReference>
<keyword evidence="5" id="KW-1185">Reference proteome</keyword>